<comment type="caution">
    <text evidence="2">The sequence shown here is derived from an EMBL/GenBank/DDBJ whole genome shotgun (WGS) entry which is preliminary data.</text>
</comment>
<evidence type="ECO:0000313" key="3">
    <source>
        <dbReference type="Proteomes" id="UP000224634"/>
    </source>
</evidence>
<evidence type="ECO:0000256" key="1">
    <source>
        <dbReference type="SAM" id="MobiDB-lite"/>
    </source>
</evidence>
<feature type="region of interest" description="Disordered" evidence="1">
    <location>
        <begin position="63"/>
        <end position="154"/>
    </location>
</feature>
<organism evidence="2 3">
    <name type="scientific">Polytolypa hystricis (strain UAMH7299)</name>
    <dbReference type="NCBI Taxonomy" id="1447883"/>
    <lineage>
        <taxon>Eukaryota</taxon>
        <taxon>Fungi</taxon>
        <taxon>Dikarya</taxon>
        <taxon>Ascomycota</taxon>
        <taxon>Pezizomycotina</taxon>
        <taxon>Eurotiomycetes</taxon>
        <taxon>Eurotiomycetidae</taxon>
        <taxon>Onygenales</taxon>
        <taxon>Onygenales incertae sedis</taxon>
        <taxon>Polytolypa</taxon>
    </lineage>
</organism>
<dbReference type="AlphaFoldDB" id="A0A2B7Y645"/>
<accession>A0A2B7Y645</accession>
<name>A0A2B7Y645_POLH7</name>
<dbReference type="EMBL" id="PDNA01000073">
    <property type="protein sequence ID" value="PGH16493.1"/>
    <property type="molecule type" value="Genomic_DNA"/>
</dbReference>
<feature type="region of interest" description="Disordered" evidence="1">
    <location>
        <begin position="24"/>
        <end position="43"/>
    </location>
</feature>
<reference evidence="2 3" key="1">
    <citation type="submission" date="2017-10" db="EMBL/GenBank/DDBJ databases">
        <title>Comparative genomics in systemic dimorphic fungi from Ajellomycetaceae.</title>
        <authorList>
            <person name="Munoz J.F."/>
            <person name="Mcewen J.G."/>
            <person name="Clay O.K."/>
            <person name="Cuomo C.A."/>
        </authorList>
    </citation>
    <scope>NUCLEOTIDE SEQUENCE [LARGE SCALE GENOMIC DNA]</scope>
    <source>
        <strain evidence="2 3">UAMH7299</strain>
    </source>
</reference>
<feature type="region of interest" description="Disordered" evidence="1">
    <location>
        <begin position="179"/>
        <end position="224"/>
    </location>
</feature>
<evidence type="ECO:0000313" key="2">
    <source>
        <dbReference type="EMBL" id="PGH16493.1"/>
    </source>
</evidence>
<gene>
    <name evidence="2" type="ORF">AJ80_05178</name>
</gene>
<proteinExistence type="predicted"/>
<feature type="compositionally biased region" description="Polar residues" evidence="1">
    <location>
        <begin position="126"/>
        <end position="137"/>
    </location>
</feature>
<protein>
    <submittedName>
        <fullName evidence="2">Uncharacterized protein</fullName>
    </submittedName>
</protein>
<sequence>MAPYTDANGPANHAAAYEIIPDLHSLSSDSKSSGTRQKSSRSLKWPMRMWKVIRGVFPKSWTSDSLELSKEGESEGSENYKSSERHDGDQLPYLPQVDRRELDPVPSTSSTTPAIRPHLLRRNAVQRITTPQRSAPNSVAGHRFRPAPIIPTPRSEIFEGTNRCLGTIAIAGAATSQRASPESLAQNGRAIRISETQRRGPRPGFGAEIRNPQRGLLAPMEKGG</sequence>
<keyword evidence="3" id="KW-1185">Reference proteome</keyword>
<feature type="compositionally biased region" description="Low complexity" evidence="1">
    <location>
        <begin position="24"/>
        <end position="33"/>
    </location>
</feature>
<dbReference type="Proteomes" id="UP000224634">
    <property type="component" value="Unassembled WGS sequence"/>
</dbReference>